<sequence length="556" mass="63649">MRILRCALALVFICSLGFAPAVDAQPVKARQKPRIVNIVNFIRLLEPREAAITQDVLYQTVVKQVEIMNKYHLKGTFLLQYDALMDARYQKLLKSLPRDTYEIGAWWEIPQPMVEKAGLKWRGRYPWDWYANVGFSTGYTPEEREKLADVYMSDFKKIFGYYPKTAASWFIDEHTLNYLYQKYHIVASANCKDQYGTDGYTLWGGYWNQAYYPSKVNSYMPAQNAANQIPVPIFRMLGSDPVRQYDAGLGTSWQSVITLEPVYKKAGGSAEWVDWFFKQFVTGEPMEFAYTQAGQENSFTWDAMAKGFEIQMPLIAKLRDERKIQVETMQESGMWFKQHYKTTPATSVTVSEDMPGSDRKTVWFNSRFYRANLLWEGGTLKFRDIHLFNEHIPSLYLNKKVETNVCTFYTLPFVDGYIWSTPKDIAGLRFKTMQNGQEVPLTGGAPVVTNPSTGKLHIVWPLIDGAGNLTIDFNEQKMVIKVSGKNAANWFLDLGVAPKAQLPFGKINANSITCQFMGFDYRVSTSDGRFTELKDNGVFRISPRVNAVTLEFAARN</sequence>
<dbReference type="KEGG" id="mmab:HQ865_17115"/>
<dbReference type="Proteomes" id="UP000505355">
    <property type="component" value="Chromosome"/>
</dbReference>
<accession>A0A7D4Q9H7</accession>
<protein>
    <submittedName>
        <fullName evidence="2">Uncharacterized protein</fullName>
    </submittedName>
</protein>
<evidence type="ECO:0000256" key="1">
    <source>
        <dbReference type="SAM" id="SignalP"/>
    </source>
</evidence>
<proteinExistence type="predicted"/>
<keyword evidence="1" id="KW-0732">Signal</keyword>
<reference evidence="2 3" key="1">
    <citation type="submission" date="2020-05" db="EMBL/GenBank/DDBJ databases">
        <title>Mucilaginibacter mali sp. nov.</title>
        <authorList>
            <person name="Kim H.S."/>
            <person name="Lee K.C."/>
            <person name="Suh M.K."/>
            <person name="Kim J.-S."/>
            <person name="Han K.-I."/>
            <person name="Eom M.K."/>
            <person name="Shin Y.K."/>
            <person name="Lee J.-S."/>
        </authorList>
    </citation>
    <scope>NUCLEOTIDE SEQUENCE [LARGE SCALE GENOMIC DNA]</scope>
    <source>
        <strain evidence="2 3">G2-14</strain>
    </source>
</reference>
<dbReference type="RefSeq" id="WP_173416071.1">
    <property type="nucleotide sequence ID" value="NZ_CP054139.1"/>
</dbReference>
<evidence type="ECO:0000313" key="2">
    <source>
        <dbReference type="EMBL" id="QKJ31411.1"/>
    </source>
</evidence>
<feature type="signal peptide" evidence="1">
    <location>
        <begin position="1"/>
        <end position="24"/>
    </location>
</feature>
<dbReference type="AlphaFoldDB" id="A0A7D4Q9H7"/>
<dbReference type="EMBL" id="CP054139">
    <property type="protein sequence ID" value="QKJ31411.1"/>
    <property type="molecule type" value="Genomic_DNA"/>
</dbReference>
<name>A0A7D4Q9H7_9SPHI</name>
<feature type="chain" id="PRO_5028902645" evidence="1">
    <location>
        <begin position="25"/>
        <end position="556"/>
    </location>
</feature>
<dbReference type="Gene3D" id="3.20.20.510">
    <property type="entry name" value="Uncharacterised protein PF12979, DUF3863"/>
    <property type="match status" value="1"/>
</dbReference>
<gene>
    <name evidence="2" type="ORF">HQ865_17115</name>
</gene>
<evidence type="ECO:0000313" key="3">
    <source>
        <dbReference type="Proteomes" id="UP000505355"/>
    </source>
</evidence>
<keyword evidence="3" id="KW-1185">Reference proteome</keyword>
<organism evidence="2 3">
    <name type="scientific">Mucilaginibacter mali</name>
    <dbReference type="NCBI Taxonomy" id="2740462"/>
    <lineage>
        <taxon>Bacteria</taxon>
        <taxon>Pseudomonadati</taxon>
        <taxon>Bacteroidota</taxon>
        <taxon>Sphingobacteriia</taxon>
        <taxon>Sphingobacteriales</taxon>
        <taxon>Sphingobacteriaceae</taxon>
        <taxon>Mucilaginibacter</taxon>
    </lineage>
</organism>